<proteinExistence type="inferred from homology"/>
<keyword evidence="3 6" id="KW-0812">Transmembrane</keyword>
<evidence type="ECO:0000256" key="1">
    <source>
        <dbReference type="ARBA" id="ARBA00004141"/>
    </source>
</evidence>
<dbReference type="RefSeq" id="WP_136539392.1">
    <property type="nucleotide sequence ID" value="NZ_STGU01000003.1"/>
</dbReference>
<feature type="transmembrane region" description="Helical" evidence="6">
    <location>
        <begin position="181"/>
        <end position="202"/>
    </location>
</feature>
<sequence length="292" mass="31401">MKTAVGAGILLSSLAYLLFAVHDAMIKLLVESTTVWQILFCRSIAILLGCYILGGRSLARDTITSPALRPMMLRSLFLLAAWLCFFNAARHLPLADLTTLYFAAPIAAILLAIPILGEKVPLSSWIAVITGFIGVVIASNPTGLATGWPIYLALVAAVCWAIATTLLRTTSQSASSMVQMAMTNVFFLVLTTPMALMTWTMPSGATQILLLAVGFIGGIGQLSFFEALRRAPISVIAPLEYTALIWAFALGYIIWQDVPSANVWAGAVLIAGAGLIILFAQRRRMPAQDLER</sequence>
<feature type="transmembrane region" description="Helical" evidence="6">
    <location>
        <begin position="208"/>
        <end position="228"/>
    </location>
</feature>
<evidence type="ECO:0000256" key="5">
    <source>
        <dbReference type="ARBA" id="ARBA00023136"/>
    </source>
</evidence>
<name>A0A4S8Q022_9HYPH</name>
<feature type="transmembrane region" description="Helical" evidence="6">
    <location>
        <begin position="99"/>
        <end position="117"/>
    </location>
</feature>
<dbReference type="AlphaFoldDB" id="A0A4S8Q022"/>
<evidence type="ECO:0000256" key="2">
    <source>
        <dbReference type="ARBA" id="ARBA00009853"/>
    </source>
</evidence>
<feature type="transmembrane region" description="Helical" evidence="6">
    <location>
        <begin position="75"/>
        <end position="93"/>
    </location>
</feature>
<keyword evidence="4 6" id="KW-1133">Transmembrane helix</keyword>
<reference evidence="8 9" key="1">
    <citation type="submission" date="2019-04" db="EMBL/GenBank/DDBJ databases">
        <title>genome sequence of strain W3.</title>
        <authorList>
            <person name="Gao J."/>
            <person name="Sun J."/>
        </authorList>
    </citation>
    <scope>NUCLEOTIDE SEQUENCE [LARGE SCALE GENOMIC DNA]</scope>
    <source>
        <strain evidence="8 9">W3</strain>
    </source>
</reference>
<evidence type="ECO:0000313" key="8">
    <source>
        <dbReference type="EMBL" id="THV37387.1"/>
    </source>
</evidence>
<dbReference type="Proteomes" id="UP000307378">
    <property type="component" value="Unassembled WGS sequence"/>
</dbReference>
<comment type="similarity">
    <text evidence="2">Belongs to the drug/metabolite transporter (DMT) superfamily. 10 TMS drug/metabolite exporter (DME) (TC 2.A.7.3) family.</text>
</comment>
<evidence type="ECO:0000259" key="7">
    <source>
        <dbReference type="Pfam" id="PF00892"/>
    </source>
</evidence>
<feature type="domain" description="EamA" evidence="7">
    <location>
        <begin position="7"/>
        <end position="138"/>
    </location>
</feature>
<keyword evidence="5 6" id="KW-0472">Membrane</keyword>
<feature type="transmembrane region" description="Helical" evidence="6">
    <location>
        <begin position="261"/>
        <end position="280"/>
    </location>
</feature>
<dbReference type="InterPro" id="IPR037185">
    <property type="entry name" value="EmrE-like"/>
</dbReference>
<dbReference type="SUPFAM" id="SSF103481">
    <property type="entry name" value="Multidrug resistance efflux transporter EmrE"/>
    <property type="match status" value="2"/>
</dbReference>
<dbReference type="PANTHER" id="PTHR22911">
    <property type="entry name" value="ACYL-MALONYL CONDENSING ENZYME-RELATED"/>
    <property type="match status" value="1"/>
</dbReference>
<dbReference type="InterPro" id="IPR000620">
    <property type="entry name" value="EamA_dom"/>
</dbReference>
<gene>
    <name evidence="8" type="ORF">FAA86_07295</name>
</gene>
<evidence type="ECO:0000256" key="4">
    <source>
        <dbReference type="ARBA" id="ARBA00022989"/>
    </source>
</evidence>
<feature type="transmembrane region" description="Helical" evidence="6">
    <location>
        <begin position="148"/>
        <end position="169"/>
    </location>
</feature>
<protein>
    <submittedName>
        <fullName evidence="8">DMT family transporter</fullName>
    </submittedName>
</protein>
<evidence type="ECO:0000313" key="9">
    <source>
        <dbReference type="Proteomes" id="UP000307378"/>
    </source>
</evidence>
<accession>A0A4S8Q022</accession>
<feature type="transmembrane region" description="Helical" evidence="6">
    <location>
        <begin position="124"/>
        <end position="142"/>
    </location>
</feature>
<feature type="transmembrane region" description="Helical" evidence="6">
    <location>
        <begin position="36"/>
        <end position="54"/>
    </location>
</feature>
<evidence type="ECO:0000256" key="3">
    <source>
        <dbReference type="ARBA" id="ARBA00022692"/>
    </source>
</evidence>
<comment type="subcellular location">
    <subcellularLocation>
        <location evidence="1">Membrane</location>
        <topology evidence="1">Multi-pass membrane protein</topology>
    </subcellularLocation>
</comment>
<comment type="caution">
    <text evidence="8">The sequence shown here is derived from an EMBL/GenBank/DDBJ whole genome shotgun (WGS) entry which is preliminary data.</text>
</comment>
<feature type="transmembrane region" description="Helical" evidence="6">
    <location>
        <begin position="235"/>
        <end position="255"/>
    </location>
</feature>
<evidence type="ECO:0000256" key="6">
    <source>
        <dbReference type="SAM" id="Phobius"/>
    </source>
</evidence>
<dbReference type="EMBL" id="STGU01000003">
    <property type="protein sequence ID" value="THV37387.1"/>
    <property type="molecule type" value="Genomic_DNA"/>
</dbReference>
<dbReference type="Pfam" id="PF00892">
    <property type="entry name" value="EamA"/>
    <property type="match status" value="2"/>
</dbReference>
<dbReference type="PANTHER" id="PTHR22911:SF6">
    <property type="entry name" value="SOLUTE CARRIER FAMILY 35 MEMBER G1"/>
    <property type="match status" value="1"/>
</dbReference>
<feature type="domain" description="EamA" evidence="7">
    <location>
        <begin position="148"/>
        <end position="278"/>
    </location>
</feature>
<dbReference type="GO" id="GO:0016020">
    <property type="term" value="C:membrane"/>
    <property type="evidence" value="ECO:0007669"/>
    <property type="project" value="UniProtKB-SubCell"/>
</dbReference>
<organism evidence="8 9">
    <name type="scientific">Rhizobium rosettiformans W3</name>
    <dbReference type="NCBI Taxonomy" id="538378"/>
    <lineage>
        <taxon>Bacteria</taxon>
        <taxon>Pseudomonadati</taxon>
        <taxon>Pseudomonadota</taxon>
        <taxon>Alphaproteobacteria</taxon>
        <taxon>Hyphomicrobiales</taxon>
        <taxon>Rhizobiaceae</taxon>
        <taxon>Rhizobium/Agrobacterium group</taxon>
        <taxon>Rhizobium</taxon>
    </lineage>
</organism>